<evidence type="ECO:0000256" key="1">
    <source>
        <dbReference type="SAM" id="SignalP"/>
    </source>
</evidence>
<evidence type="ECO:0000313" key="2">
    <source>
        <dbReference type="EMBL" id="GET11585.1"/>
    </source>
</evidence>
<keyword evidence="1" id="KW-0732">Signal</keyword>
<sequence length="179" mass="19603">MKNKLKIACACSLALITLSVAPAPVAQAASTVTIKQDVKASKKKHKKQSKTKRVNKALKKALKEDQGFAEGKLDASGNPTDNGTPNSEYDFATYVSSLKYQSNGAVKVQMNGKVQDVTLVEMDTIANKVQGLVDSTLMVENVIKPEDVSKGTYLRFFYGQRALGHSNLSDHTKFKWYTD</sequence>
<gene>
    <name evidence="2" type="ORF">SN811_00850</name>
</gene>
<protein>
    <submittedName>
        <fullName evidence="2">Uncharacterized protein</fullName>
    </submittedName>
</protein>
<reference evidence="2" key="1">
    <citation type="submission" date="2019-10" db="EMBL/GenBank/DDBJ databases">
        <title>Lactobacillus agilis SN811 Whole Genome Sequencing Project.</title>
        <authorList>
            <person name="Suzuki S."/>
            <person name="Endo A."/>
            <person name="Maeno S."/>
            <person name="Shiwa Y."/>
            <person name="Matsutani M."/>
            <person name="Kajikawa A."/>
        </authorList>
    </citation>
    <scope>NUCLEOTIDE SEQUENCE</scope>
    <source>
        <strain evidence="2">SN811</strain>
    </source>
</reference>
<organism evidence="2">
    <name type="scientific">Ligilactobacillus agilis</name>
    <dbReference type="NCBI Taxonomy" id="1601"/>
    <lineage>
        <taxon>Bacteria</taxon>
        <taxon>Bacillati</taxon>
        <taxon>Bacillota</taxon>
        <taxon>Bacilli</taxon>
        <taxon>Lactobacillales</taxon>
        <taxon>Lactobacillaceae</taxon>
        <taxon>Ligilactobacillus</taxon>
    </lineage>
</organism>
<dbReference type="Proteomes" id="UP000494160">
    <property type="component" value="Unassembled WGS sequence"/>
</dbReference>
<dbReference type="EMBL" id="BLAP01000013">
    <property type="protein sequence ID" value="GET11585.1"/>
    <property type="molecule type" value="Genomic_DNA"/>
</dbReference>
<feature type="signal peptide" evidence="1">
    <location>
        <begin position="1"/>
        <end position="28"/>
    </location>
</feature>
<dbReference type="AlphaFoldDB" id="A0A6F9Y2G5"/>
<comment type="caution">
    <text evidence="2">The sequence shown here is derived from an EMBL/GenBank/DDBJ whole genome shotgun (WGS) entry which is preliminary data.</text>
</comment>
<feature type="chain" id="PRO_5026171482" evidence="1">
    <location>
        <begin position="29"/>
        <end position="179"/>
    </location>
</feature>
<accession>A0A6F9Y2G5</accession>
<name>A0A6F9Y2G5_9LACO</name>
<proteinExistence type="predicted"/>
<dbReference type="RefSeq" id="WP_172576718.1">
    <property type="nucleotide sequence ID" value="NZ_BLAP01000013.1"/>
</dbReference>